<keyword evidence="8 10" id="KW-0675">Receptor</keyword>
<dbReference type="EMBL" id="MK690181">
    <property type="protein sequence ID" value="QCQ78512.1"/>
    <property type="molecule type" value="mRNA"/>
</dbReference>
<dbReference type="GO" id="GO:0004984">
    <property type="term" value="F:olfactory receptor activity"/>
    <property type="evidence" value="ECO:0007669"/>
    <property type="project" value="InterPro"/>
</dbReference>
<sequence length="454" mass="52392">MGSSRDDSVRSGSEFEMGWRKYLTEMREFEDEDVRKAIRDNYSILPRLNNTFSYIDEGWVPLAIIHSIAFIIFVDLYLYLFFVTCYLLKDDFVLVGVQFHYLLLALFGLVFQFHLYNSRKEVCVLHKIMAQEFFAYENNEILAEEKTKLKKHMIKQRLQLIPFMILIGMIGLFIVGVGPLIDNMVGAGHDSDYLNGVYMKTPIPMYFPFEIVDFTTHYVATGFQIITVAMLALTISGVVFLNVVTTQYLAFQISILTHSLEKLMDRSKARFKQLYPDEKIDRRDLKNDAKFQGCVNFCLKENVKHHHVILKYCSVHFCVTSVLLMAAFMMGTLIMALSMMILVEKTDRLGLLMTNTLAMVGEVGNLYTACFFGEEVLSKSEDLFNTIYDVKWFEMNEENKKMIMLFQEGTRKPLEVKATLIFTCCMATFSSICNSAYSYFNMLTASSVNKESEE</sequence>
<evidence type="ECO:0000256" key="8">
    <source>
        <dbReference type="ARBA" id="ARBA00023170"/>
    </source>
</evidence>
<protein>
    <recommendedName>
        <fullName evidence="10">Odorant receptor</fullName>
    </recommendedName>
</protein>
<accession>A0A4P8PBQ1</accession>
<keyword evidence="6 10" id="KW-1133">Transmembrane helix</keyword>
<evidence type="ECO:0000256" key="2">
    <source>
        <dbReference type="ARBA" id="ARBA00022475"/>
    </source>
</evidence>
<evidence type="ECO:0000256" key="6">
    <source>
        <dbReference type="ARBA" id="ARBA00022989"/>
    </source>
</evidence>
<evidence type="ECO:0000256" key="3">
    <source>
        <dbReference type="ARBA" id="ARBA00022606"/>
    </source>
</evidence>
<evidence type="ECO:0000256" key="1">
    <source>
        <dbReference type="ARBA" id="ARBA00004651"/>
    </source>
</evidence>
<evidence type="ECO:0000256" key="4">
    <source>
        <dbReference type="ARBA" id="ARBA00022692"/>
    </source>
</evidence>
<keyword evidence="9 10" id="KW-0807">Transducer</keyword>
<feature type="transmembrane region" description="Helical" evidence="10">
    <location>
        <begin position="223"/>
        <end position="244"/>
    </location>
</feature>
<evidence type="ECO:0000256" key="10">
    <source>
        <dbReference type="RuleBase" id="RU351113"/>
    </source>
</evidence>
<feature type="transmembrane region" description="Helical" evidence="10">
    <location>
        <begin position="317"/>
        <end position="343"/>
    </location>
</feature>
<feature type="transmembrane region" description="Helical" evidence="10">
    <location>
        <begin position="92"/>
        <end position="111"/>
    </location>
</feature>
<evidence type="ECO:0000256" key="5">
    <source>
        <dbReference type="ARBA" id="ARBA00022725"/>
    </source>
</evidence>
<comment type="similarity">
    <text evidence="10">Belongs to the insect chemoreceptor superfamily. Heteromeric odorant receptor channel (TC 1.A.69) family.</text>
</comment>
<feature type="transmembrane region" description="Helical" evidence="10">
    <location>
        <begin position="420"/>
        <end position="440"/>
    </location>
</feature>
<dbReference type="GO" id="GO:0007165">
    <property type="term" value="P:signal transduction"/>
    <property type="evidence" value="ECO:0007669"/>
    <property type="project" value="UniProtKB-KW"/>
</dbReference>
<keyword evidence="5 10" id="KW-0552">Olfaction</keyword>
<dbReference type="PANTHER" id="PTHR21137">
    <property type="entry name" value="ODORANT RECEPTOR"/>
    <property type="match status" value="1"/>
</dbReference>
<dbReference type="PANTHER" id="PTHR21137:SF35">
    <property type="entry name" value="ODORANT RECEPTOR 19A-RELATED"/>
    <property type="match status" value="1"/>
</dbReference>
<dbReference type="GO" id="GO:0005549">
    <property type="term" value="F:odorant binding"/>
    <property type="evidence" value="ECO:0007669"/>
    <property type="project" value="InterPro"/>
</dbReference>
<proteinExistence type="evidence at transcript level"/>
<organism evidence="11">
    <name type="scientific">Apolygus lucorum</name>
    <name type="common">Small green plant bug</name>
    <name type="synonym">Lygocoris lucorum</name>
    <dbReference type="NCBI Taxonomy" id="248454"/>
    <lineage>
        <taxon>Eukaryota</taxon>
        <taxon>Metazoa</taxon>
        <taxon>Ecdysozoa</taxon>
        <taxon>Arthropoda</taxon>
        <taxon>Hexapoda</taxon>
        <taxon>Insecta</taxon>
        <taxon>Pterygota</taxon>
        <taxon>Neoptera</taxon>
        <taxon>Paraneoptera</taxon>
        <taxon>Hemiptera</taxon>
        <taxon>Heteroptera</taxon>
        <taxon>Panheteroptera</taxon>
        <taxon>Cimicomorpha</taxon>
        <taxon>Miridae</taxon>
        <taxon>Mirini</taxon>
        <taxon>Apolygus</taxon>
    </lineage>
</organism>
<comment type="subcellular location">
    <subcellularLocation>
        <location evidence="1 10">Cell membrane</location>
        <topology evidence="1 10">Multi-pass membrane protein</topology>
    </subcellularLocation>
</comment>
<evidence type="ECO:0000256" key="7">
    <source>
        <dbReference type="ARBA" id="ARBA00023136"/>
    </source>
</evidence>
<name>A0A4P8PBQ1_APOLU</name>
<feature type="transmembrane region" description="Helical" evidence="10">
    <location>
        <begin position="59"/>
        <end position="80"/>
    </location>
</feature>
<dbReference type="GO" id="GO:0005886">
    <property type="term" value="C:plasma membrane"/>
    <property type="evidence" value="ECO:0007669"/>
    <property type="project" value="UniProtKB-SubCell"/>
</dbReference>
<evidence type="ECO:0000256" key="9">
    <source>
        <dbReference type="ARBA" id="ARBA00023224"/>
    </source>
</evidence>
<comment type="caution">
    <text evidence="10">Lacks conserved residue(s) required for the propagation of feature annotation.</text>
</comment>
<dbReference type="Pfam" id="PF02949">
    <property type="entry name" value="7tm_6"/>
    <property type="match status" value="1"/>
</dbReference>
<keyword evidence="3 10" id="KW-0716">Sensory transduction</keyword>
<keyword evidence="2" id="KW-1003">Cell membrane</keyword>
<dbReference type="InterPro" id="IPR004117">
    <property type="entry name" value="7tm6_olfct_rcpt"/>
</dbReference>
<keyword evidence="4 10" id="KW-0812">Transmembrane</keyword>
<dbReference type="AlphaFoldDB" id="A0A4P8PBQ1"/>
<keyword evidence="7 10" id="KW-0472">Membrane</keyword>
<feature type="transmembrane region" description="Helical" evidence="10">
    <location>
        <begin position="160"/>
        <end position="181"/>
    </location>
</feature>
<reference evidence="11" key="1">
    <citation type="submission" date="2019-03" db="EMBL/GenBank/DDBJ databases">
        <authorList>
            <person name="Khashaveh A."/>
        </authorList>
    </citation>
    <scope>NUCLEOTIDE SEQUENCE</scope>
</reference>
<evidence type="ECO:0000313" key="11">
    <source>
        <dbReference type="EMBL" id="QCQ78512.1"/>
    </source>
</evidence>